<accession>A0ABW7H5U6</accession>
<dbReference type="SUPFAM" id="SSF55166">
    <property type="entry name" value="Hedgehog/DD-peptidase"/>
    <property type="match status" value="1"/>
</dbReference>
<reference evidence="4 5" key="1">
    <citation type="submission" date="2024-08" db="EMBL/GenBank/DDBJ databases">
        <authorList>
            <person name="Lu H."/>
        </authorList>
    </citation>
    <scope>NUCLEOTIDE SEQUENCE [LARGE SCALE GENOMIC DNA]</scope>
    <source>
        <strain evidence="4 5">BYS78W</strain>
    </source>
</reference>
<organism evidence="4 5">
    <name type="scientific">Pelomonas candidula</name>
    <dbReference type="NCBI Taxonomy" id="3299025"/>
    <lineage>
        <taxon>Bacteria</taxon>
        <taxon>Pseudomonadati</taxon>
        <taxon>Pseudomonadota</taxon>
        <taxon>Betaproteobacteria</taxon>
        <taxon>Burkholderiales</taxon>
        <taxon>Sphaerotilaceae</taxon>
        <taxon>Roseateles</taxon>
    </lineage>
</organism>
<keyword evidence="5" id="KW-1185">Reference proteome</keyword>
<dbReference type="SUPFAM" id="SSF53955">
    <property type="entry name" value="Lysozyme-like"/>
    <property type="match status" value="1"/>
</dbReference>
<comment type="caution">
    <text evidence="4">The sequence shown here is derived from an EMBL/GenBank/DDBJ whole genome shotgun (WGS) entry which is preliminary data.</text>
</comment>
<evidence type="ECO:0000259" key="1">
    <source>
        <dbReference type="Pfam" id="PF00182"/>
    </source>
</evidence>
<dbReference type="InterPro" id="IPR023346">
    <property type="entry name" value="Lysozyme-like_dom_sf"/>
</dbReference>
<dbReference type="InterPro" id="IPR002477">
    <property type="entry name" value="Peptidoglycan-bd-like"/>
</dbReference>
<dbReference type="CDD" id="cd14845">
    <property type="entry name" value="L-Ala-D-Glu_peptidase_like"/>
    <property type="match status" value="1"/>
</dbReference>
<keyword evidence="4" id="KW-0378">Hydrolase</keyword>
<dbReference type="PANTHER" id="PTHR34408">
    <property type="entry name" value="FAMILY PROTEIN, PUTATIVE-RELATED"/>
    <property type="match status" value="1"/>
</dbReference>
<dbReference type="Proteomes" id="UP001606134">
    <property type="component" value="Unassembled WGS sequence"/>
</dbReference>
<proteinExistence type="predicted"/>
<protein>
    <submittedName>
        <fullName evidence="4">Glycoside hydrolase family 19 protein</fullName>
    </submittedName>
</protein>
<dbReference type="RefSeq" id="WP_394405768.1">
    <property type="nucleotide sequence ID" value="NZ_JBIGIC010000001.1"/>
</dbReference>
<feature type="domain" description="Peptidase M15C" evidence="3">
    <location>
        <begin position="50"/>
        <end position="115"/>
    </location>
</feature>
<dbReference type="Pfam" id="PF00182">
    <property type="entry name" value="Glyco_hydro_19"/>
    <property type="match status" value="1"/>
</dbReference>
<dbReference type="InterPro" id="IPR009045">
    <property type="entry name" value="Zn_M74/Hedgehog-like"/>
</dbReference>
<dbReference type="SUPFAM" id="SSF47090">
    <property type="entry name" value="PGBD-like"/>
    <property type="match status" value="1"/>
</dbReference>
<dbReference type="InterPro" id="IPR000726">
    <property type="entry name" value="Glyco_hydro_19_cat"/>
</dbReference>
<evidence type="ECO:0000259" key="2">
    <source>
        <dbReference type="Pfam" id="PF01471"/>
    </source>
</evidence>
<dbReference type="PANTHER" id="PTHR34408:SF1">
    <property type="entry name" value="GLYCOSYL HYDROLASE FAMILY 19 DOMAIN-CONTAINING PROTEIN HI_1415"/>
    <property type="match status" value="1"/>
</dbReference>
<dbReference type="Pfam" id="PF13539">
    <property type="entry name" value="Peptidase_M15_4"/>
    <property type="match status" value="1"/>
</dbReference>
<dbReference type="Gene3D" id="1.10.101.10">
    <property type="entry name" value="PGBD-like superfamily/PGBD"/>
    <property type="match status" value="1"/>
</dbReference>
<evidence type="ECO:0000313" key="5">
    <source>
        <dbReference type="Proteomes" id="UP001606134"/>
    </source>
</evidence>
<gene>
    <name evidence="4" type="ORF">ACG04R_01235</name>
</gene>
<dbReference type="InterPro" id="IPR052354">
    <property type="entry name" value="Cell_Wall_Dynamics_Protein"/>
</dbReference>
<dbReference type="CDD" id="cd00325">
    <property type="entry name" value="chitinase_GH19"/>
    <property type="match status" value="1"/>
</dbReference>
<dbReference type="InterPro" id="IPR036365">
    <property type="entry name" value="PGBD-like_sf"/>
</dbReference>
<dbReference type="Pfam" id="PF01471">
    <property type="entry name" value="PG_binding_1"/>
    <property type="match status" value="1"/>
</dbReference>
<dbReference type="GO" id="GO:0016787">
    <property type="term" value="F:hydrolase activity"/>
    <property type="evidence" value="ECO:0007669"/>
    <property type="project" value="UniProtKB-KW"/>
</dbReference>
<dbReference type="Gene3D" id="3.30.1380.10">
    <property type="match status" value="1"/>
</dbReference>
<name>A0ABW7H5U6_9BURK</name>
<sequence length="416" mass="44949">MSDLVREQSVFLLQVCELVKKASELGFSASAGELYRTPEQQAMHVRNGRSTTMASQHLKRLAIDLNFFRDAPDGRPLLISDVETLRPIGQYWESLDAANRWGGNWTNFKDTPHFERREASDAAPAPAQALVGAMAAAGVTAAAAPAAGALGRGLTTGAVGAQCSNARDDVESVQQLLNLCCTAGRVVLAEPLKPDGAFGQKTLDAIMAFQRSALGQGEPDGRVDANGATLLSLCESLPEAIAPGWLSLLYLRAKDEDVADFSPRLKQVMANRNIDTPLRQAHFLAQVGHESGEFRFRAEIANGEAYQGRVDLGNLQPGDGRKFKGRGLIQLTGRANYGEYGRAIGREQDLLDHPELVETDSDLCVDVAGWFWAKKNLNALADADDLTTLTKRVNGGLNGIDDRRRLLVRAKALLGT</sequence>
<dbReference type="InterPro" id="IPR039561">
    <property type="entry name" value="Peptidase_M15C"/>
</dbReference>
<evidence type="ECO:0000313" key="4">
    <source>
        <dbReference type="EMBL" id="MFG6485271.1"/>
    </source>
</evidence>
<feature type="domain" description="Glycoside hydrolase family 19 catalytic" evidence="1">
    <location>
        <begin position="288"/>
        <end position="375"/>
    </location>
</feature>
<evidence type="ECO:0000259" key="3">
    <source>
        <dbReference type="Pfam" id="PF13539"/>
    </source>
</evidence>
<dbReference type="EMBL" id="JBIGIC010000001">
    <property type="protein sequence ID" value="MFG6485271.1"/>
    <property type="molecule type" value="Genomic_DNA"/>
</dbReference>
<feature type="domain" description="Peptidoglycan binding-like" evidence="2">
    <location>
        <begin position="167"/>
        <end position="226"/>
    </location>
</feature>
<dbReference type="Gene3D" id="1.10.530.10">
    <property type="match status" value="1"/>
</dbReference>
<dbReference type="InterPro" id="IPR036366">
    <property type="entry name" value="PGBDSf"/>
</dbReference>